<evidence type="ECO:0000259" key="1">
    <source>
        <dbReference type="Pfam" id="PF24758"/>
    </source>
</evidence>
<dbReference type="Proteomes" id="UP000823388">
    <property type="component" value="Chromosome 5K"/>
</dbReference>
<dbReference type="InterPro" id="IPR055411">
    <property type="entry name" value="LRR_FXL15/At3g58940/PEG3-like"/>
</dbReference>
<dbReference type="EMBL" id="CM029045">
    <property type="protein sequence ID" value="KAG2596492.1"/>
    <property type="molecule type" value="Genomic_DNA"/>
</dbReference>
<proteinExistence type="predicted"/>
<evidence type="ECO:0000313" key="3">
    <source>
        <dbReference type="Proteomes" id="UP000823388"/>
    </source>
</evidence>
<accession>A0A8T0SBA4</accession>
<name>A0A8T0SBA4_PANVG</name>
<reference evidence="2" key="1">
    <citation type="submission" date="2020-05" db="EMBL/GenBank/DDBJ databases">
        <title>WGS assembly of Panicum virgatum.</title>
        <authorList>
            <person name="Lovell J.T."/>
            <person name="Jenkins J."/>
            <person name="Shu S."/>
            <person name="Juenger T.E."/>
            <person name="Schmutz J."/>
        </authorList>
    </citation>
    <scope>NUCLEOTIDE SEQUENCE</scope>
    <source>
        <strain evidence="2">AP13</strain>
    </source>
</reference>
<keyword evidence="3" id="KW-1185">Reference proteome</keyword>
<dbReference type="Pfam" id="PF24758">
    <property type="entry name" value="LRR_At5g56370"/>
    <property type="match status" value="1"/>
</dbReference>
<dbReference type="SUPFAM" id="SSF52047">
    <property type="entry name" value="RNI-like"/>
    <property type="match status" value="1"/>
</dbReference>
<evidence type="ECO:0000313" key="2">
    <source>
        <dbReference type="EMBL" id="KAG2596492.1"/>
    </source>
</evidence>
<sequence>MPRSALRFASTLHVATFRFCKFPEIAAQQYQFNKLQHLALRSVTISDDSLHAMLAGCPALDKFVLRYVHDGSSLGRQVPPSALHFLSNIRIAEFGGCHFPEAIVHQVHFPNL</sequence>
<comment type="caution">
    <text evidence="2">The sequence shown here is derived from an EMBL/GenBank/DDBJ whole genome shotgun (WGS) entry which is preliminary data.</text>
</comment>
<protein>
    <recommendedName>
        <fullName evidence="1">F-box/LRR-repeat protein 15/At3g58940/PEG3-like LRR domain-containing protein</fullName>
    </recommendedName>
</protein>
<dbReference type="AlphaFoldDB" id="A0A8T0SBA4"/>
<organism evidence="2 3">
    <name type="scientific">Panicum virgatum</name>
    <name type="common">Blackwell switchgrass</name>
    <dbReference type="NCBI Taxonomy" id="38727"/>
    <lineage>
        <taxon>Eukaryota</taxon>
        <taxon>Viridiplantae</taxon>
        <taxon>Streptophyta</taxon>
        <taxon>Embryophyta</taxon>
        <taxon>Tracheophyta</taxon>
        <taxon>Spermatophyta</taxon>
        <taxon>Magnoliopsida</taxon>
        <taxon>Liliopsida</taxon>
        <taxon>Poales</taxon>
        <taxon>Poaceae</taxon>
        <taxon>PACMAD clade</taxon>
        <taxon>Panicoideae</taxon>
        <taxon>Panicodae</taxon>
        <taxon>Paniceae</taxon>
        <taxon>Panicinae</taxon>
        <taxon>Panicum</taxon>
        <taxon>Panicum sect. Hiantes</taxon>
    </lineage>
</organism>
<gene>
    <name evidence="2" type="ORF">PVAP13_5KG165407</name>
</gene>
<feature type="domain" description="F-box/LRR-repeat protein 15/At3g58940/PEG3-like LRR" evidence="1">
    <location>
        <begin position="2"/>
        <end position="69"/>
    </location>
</feature>